<accession>A0ABS3VQC2</accession>
<dbReference type="Pfam" id="PF02780">
    <property type="entry name" value="Transketolase_C"/>
    <property type="match status" value="1"/>
</dbReference>
<keyword evidence="3" id="KW-0560">Oxidoreductase</keyword>
<comment type="cofactor">
    <cofactor evidence="1">
        <name>thiamine diphosphate</name>
        <dbReference type="ChEBI" id="CHEBI:58937"/>
    </cofactor>
</comment>
<proteinExistence type="predicted"/>
<protein>
    <submittedName>
        <fullName evidence="7">MFS transporter</fullName>
    </submittedName>
</protein>
<evidence type="ECO:0000256" key="5">
    <source>
        <dbReference type="ARBA" id="ARBA00051911"/>
    </source>
</evidence>
<gene>
    <name evidence="7" type="ORF">GSF22_12105</name>
</gene>
<dbReference type="InterPro" id="IPR033248">
    <property type="entry name" value="Transketolase_C"/>
</dbReference>
<evidence type="ECO:0000259" key="6">
    <source>
        <dbReference type="SMART" id="SM00861"/>
    </source>
</evidence>
<evidence type="ECO:0000256" key="4">
    <source>
        <dbReference type="ARBA" id="ARBA00023052"/>
    </source>
</evidence>
<dbReference type="Pfam" id="PF00676">
    <property type="entry name" value="E1_dh"/>
    <property type="match status" value="1"/>
</dbReference>
<dbReference type="SUPFAM" id="SSF52922">
    <property type="entry name" value="TK C-terminal domain-like"/>
    <property type="match status" value="1"/>
</dbReference>
<dbReference type="PANTHER" id="PTHR42980:SF1">
    <property type="entry name" value="2-OXOISOVALERATE DEHYDROGENASE SUBUNIT BETA, MITOCHONDRIAL"/>
    <property type="match status" value="1"/>
</dbReference>
<evidence type="ECO:0000256" key="2">
    <source>
        <dbReference type="ARBA" id="ARBA00022532"/>
    </source>
</evidence>
<dbReference type="RefSeq" id="WP_208813641.1">
    <property type="nucleotide sequence ID" value="NZ_WVUH01000082.1"/>
</dbReference>
<keyword evidence="4" id="KW-0786">Thiamine pyrophosphate</keyword>
<dbReference type="SMART" id="SM00861">
    <property type="entry name" value="Transket_pyr"/>
    <property type="match status" value="1"/>
</dbReference>
<sequence>MLSVVTTPQDLDERFREAVAGLAAATHRRVPTDPVREGSTLTGERALELLDAQLTSRQLDLAARWLRSFGEGYYTISSAGHEGNAAVAAAVRPTDPALLHYRSGAFYCARAAQVPGSTPIADVLHSAAASRDDPISGGRHKVFGHRALNIIPQTSTIASHLPRAMGLAFALDRDGTDTGYPADAVVVCSFGDASANHSTAAGALNAVGYTAHQGVPVPVLFVCEDNGIGISTRSPRGWVRRMLSALPAVDYAYADGTDPAGLLTTAADVAHQVRTLRRPAVLHLGTVRFMGHAGSDAELAYRSQAEILADYAHDPVLATAAVLARRGILGPAETLARYQHARKLVMEQAASMRGRIGRLDSPAAVTEPLTARRVAEVSAAAARPAAGRERVFGGRPPETRGPLTLAQSINAALHDALLTWPQARVFGEDVARKGGVYGVTRGLRRAFGSNRVFDTLLDEQTILGVALGGALAGTLPIPEIQYLAYLHNAEDQLRGEAASLRFFSAGQYANGMVVRIAGLAYQKGFGGHFHNDNSVAVLRDIPGLALAVASHPATAPALLRQCLALAEQEGRVCVFLEPIALYHTRDLHTDGDGQWLAPYDEPARWPTTETPLGRVRTVRDGTDLAMVTFGNGVPMSLRVAEILAREGTDARVVDLQWLAPLPAASLCAALDGVSRVLVVDETRHSGGVSEAVVAALVDAGFSGRITRVTSVDSYVPLGPAADQVLLREHDILAAARRR</sequence>
<dbReference type="EMBL" id="WVUH01000082">
    <property type="protein sequence ID" value="MBO4206739.1"/>
    <property type="molecule type" value="Genomic_DNA"/>
</dbReference>
<dbReference type="Pfam" id="PF02779">
    <property type="entry name" value="Transket_pyr"/>
    <property type="match status" value="1"/>
</dbReference>
<dbReference type="Proteomes" id="UP000823521">
    <property type="component" value="Unassembled WGS sequence"/>
</dbReference>
<comment type="catalytic activity">
    <reaction evidence="5">
        <text>N(6)-[(R)-lipoyl]-L-lysyl-[protein] + 2-oxoglutarate + H(+) = N(6)-[(R)-S(8)-succinyldihydrolipoyl]-L-lysyl-[protein] + CO2</text>
        <dbReference type="Rhea" id="RHEA:12188"/>
        <dbReference type="Rhea" id="RHEA-COMP:10474"/>
        <dbReference type="Rhea" id="RHEA-COMP:20092"/>
        <dbReference type="ChEBI" id="CHEBI:15378"/>
        <dbReference type="ChEBI" id="CHEBI:16526"/>
        <dbReference type="ChEBI" id="CHEBI:16810"/>
        <dbReference type="ChEBI" id="CHEBI:83099"/>
        <dbReference type="ChEBI" id="CHEBI:83120"/>
        <dbReference type="EC" id="1.2.4.2"/>
    </reaction>
</comment>
<dbReference type="PANTHER" id="PTHR42980">
    <property type="entry name" value="2-OXOISOVALERATE DEHYDROGENASE SUBUNIT BETA-RELATED"/>
    <property type="match status" value="1"/>
</dbReference>
<dbReference type="InterPro" id="IPR005475">
    <property type="entry name" value="Transketolase-like_Pyr-bd"/>
</dbReference>
<dbReference type="InterPro" id="IPR001017">
    <property type="entry name" value="DH_E1"/>
</dbReference>
<keyword evidence="2" id="KW-0816">Tricarboxylic acid cycle</keyword>
<evidence type="ECO:0000313" key="7">
    <source>
        <dbReference type="EMBL" id="MBO4206739.1"/>
    </source>
</evidence>
<organism evidence="7 8">
    <name type="scientific">Micromonospora echinofusca</name>
    <dbReference type="NCBI Taxonomy" id="47858"/>
    <lineage>
        <taxon>Bacteria</taxon>
        <taxon>Bacillati</taxon>
        <taxon>Actinomycetota</taxon>
        <taxon>Actinomycetes</taxon>
        <taxon>Micromonosporales</taxon>
        <taxon>Micromonosporaceae</taxon>
        <taxon>Micromonospora</taxon>
    </lineage>
</organism>
<keyword evidence="8" id="KW-1185">Reference proteome</keyword>
<evidence type="ECO:0000256" key="3">
    <source>
        <dbReference type="ARBA" id="ARBA00023002"/>
    </source>
</evidence>
<comment type="caution">
    <text evidence="7">The sequence shown here is derived from an EMBL/GenBank/DDBJ whole genome shotgun (WGS) entry which is preliminary data.</text>
</comment>
<evidence type="ECO:0000313" key="8">
    <source>
        <dbReference type="Proteomes" id="UP000823521"/>
    </source>
</evidence>
<dbReference type="Gene3D" id="3.40.50.920">
    <property type="match status" value="1"/>
</dbReference>
<dbReference type="Gene3D" id="3.40.50.970">
    <property type="match status" value="2"/>
</dbReference>
<dbReference type="InterPro" id="IPR029061">
    <property type="entry name" value="THDP-binding"/>
</dbReference>
<reference evidence="7 8" key="1">
    <citation type="submission" date="2019-12" db="EMBL/GenBank/DDBJ databases">
        <title>Whole genome sequencing of endophytic Actinobacterium Micromonospora sp. MPMI6T.</title>
        <authorList>
            <person name="Evv R."/>
            <person name="Podile A.R."/>
        </authorList>
    </citation>
    <scope>NUCLEOTIDE SEQUENCE [LARGE SCALE GENOMIC DNA]</scope>
    <source>
        <strain evidence="7 8">MPMI6</strain>
    </source>
</reference>
<dbReference type="InterPro" id="IPR009014">
    <property type="entry name" value="Transketo_C/PFOR_II"/>
</dbReference>
<dbReference type="SUPFAM" id="SSF52518">
    <property type="entry name" value="Thiamin diphosphate-binding fold (THDP-binding)"/>
    <property type="match status" value="2"/>
</dbReference>
<name>A0ABS3VQC2_MICEH</name>
<feature type="domain" description="Transketolase-like pyrimidine-binding" evidence="6">
    <location>
        <begin position="403"/>
        <end position="584"/>
    </location>
</feature>
<evidence type="ECO:0000256" key="1">
    <source>
        <dbReference type="ARBA" id="ARBA00001964"/>
    </source>
</evidence>